<comment type="similarity">
    <text evidence="1">In the C-terminal section; belongs to the class-I pyridoxal-phosphate-dependent aminotransferase family.</text>
</comment>
<dbReference type="GO" id="GO:0008483">
    <property type="term" value="F:transaminase activity"/>
    <property type="evidence" value="ECO:0007669"/>
    <property type="project" value="UniProtKB-KW"/>
</dbReference>
<organism evidence="7 8">
    <name type="scientific">Novosphingobium pokkalii</name>
    <dbReference type="NCBI Taxonomy" id="1770194"/>
    <lineage>
        <taxon>Bacteria</taxon>
        <taxon>Pseudomonadati</taxon>
        <taxon>Pseudomonadota</taxon>
        <taxon>Alphaproteobacteria</taxon>
        <taxon>Sphingomonadales</taxon>
        <taxon>Sphingomonadaceae</taxon>
        <taxon>Novosphingobium</taxon>
    </lineage>
</organism>
<sequence length="482" mass="50968">MSKEPTIWLVLDRAAGDLEGQVYRAFRARILSGALPAGAPLPSTRSLAQALGLARSTVVAGYDRLAAEGYLRAARGSATRVAPLSPVPEGSSAHRPAPSAAVVTPADPARFLPLRPGVPDLDAFPHAVWARCLSARARALRVHDLGYADEQGLPLLREAVLDHVRRTRAVVADPAQVVIVPSTAAALALLAQLVLRPGDTAWVEEPGYATAQALLRAAGARLVPVPVDGEGIDPARAPRGAVPRLIHATPSHQYPTGAAMSLARRLALLDRATRGGALVVEDDYDSEFHYAGRPLASLQGLDEQGCVAYLGTFSKVLAPGLRVAYAVVPPRLVAPMQAAVRLSGGTVPIHTQAAMADFLREGHLNAHIRRMRKVYHERMVDAAACLSRSAAGRWRVGPVAGGLQLALWFTQPNADDQAIARQLQADGLGIIALSPLFLGPAWAGLLIGVATALPDVVQHLVDALDAMMPVRRGRGVQARQSR</sequence>
<evidence type="ECO:0000259" key="6">
    <source>
        <dbReference type="PROSITE" id="PS50949"/>
    </source>
</evidence>
<evidence type="ECO:0000256" key="2">
    <source>
        <dbReference type="ARBA" id="ARBA00022898"/>
    </source>
</evidence>
<dbReference type="SMART" id="SM00345">
    <property type="entry name" value="HTH_GNTR"/>
    <property type="match status" value="1"/>
</dbReference>
<evidence type="ECO:0000256" key="4">
    <source>
        <dbReference type="ARBA" id="ARBA00023125"/>
    </source>
</evidence>
<dbReference type="Proteomes" id="UP001595683">
    <property type="component" value="Unassembled WGS sequence"/>
</dbReference>
<dbReference type="PANTHER" id="PTHR46577">
    <property type="entry name" value="HTH-TYPE TRANSCRIPTIONAL REGULATORY PROTEIN GABR"/>
    <property type="match status" value="1"/>
</dbReference>
<comment type="caution">
    <text evidence="7">The sequence shown here is derived from an EMBL/GenBank/DDBJ whole genome shotgun (WGS) entry which is preliminary data.</text>
</comment>
<dbReference type="SUPFAM" id="SSF53383">
    <property type="entry name" value="PLP-dependent transferases"/>
    <property type="match status" value="1"/>
</dbReference>
<dbReference type="InterPro" id="IPR015424">
    <property type="entry name" value="PyrdxlP-dep_Trfase"/>
</dbReference>
<keyword evidence="7" id="KW-0032">Aminotransferase</keyword>
<keyword evidence="4" id="KW-0238">DNA-binding</keyword>
<protein>
    <submittedName>
        <fullName evidence="7">PLP-dependent aminotransferase family protein</fullName>
    </submittedName>
</protein>
<evidence type="ECO:0000256" key="5">
    <source>
        <dbReference type="ARBA" id="ARBA00023163"/>
    </source>
</evidence>
<keyword evidence="2" id="KW-0663">Pyridoxal phosphate</keyword>
<evidence type="ECO:0000256" key="1">
    <source>
        <dbReference type="ARBA" id="ARBA00005384"/>
    </source>
</evidence>
<gene>
    <name evidence="7" type="ORF">ACFOOT_07410</name>
</gene>
<evidence type="ECO:0000256" key="3">
    <source>
        <dbReference type="ARBA" id="ARBA00023015"/>
    </source>
</evidence>
<dbReference type="CDD" id="cd00609">
    <property type="entry name" value="AAT_like"/>
    <property type="match status" value="1"/>
</dbReference>
<dbReference type="InterPro" id="IPR036388">
    <property type="entry name" value="WH-like_DNA-bd_sf"/>
</dbReference>
<dbReference type="PROSITE" id="PS50949">
    <property type="entry name" value="HTH_GNTR"/>
    <property type="match status" value="1"/>
</dbReference>
<keyword evidence="8" id="KW-1185">Reference proteome</keyword>
<dbReference type="InterPro" id="IPR004839">
    <property type="entry name" value="Aminotransferase_I/II_large"/>
</dbReference>
<dbReference type="Gene3D" id="3.40.640.10">
    <property type="entry name" value="Type I PLP-dependent aspartate aminotransferase-like (Major domain)"/>
    <property type="match status" value="1"/>
</dbReference>
<name>A0ABV7V1M0_9SPHN</name>
<accession>A0ABV7V1M0</accession>
<dbReference type="PRINTS" id="PR00035">
    <property type="entry name" value="HTHGNTR"/>
</dbReference>
<dbReference type="Gene3D" id="1.10.10.10">
    <property type="entry name" value="Winged helix-like DNA-binding domain superfamily/Winged helix DNA-binding domain"/>
    <property type="match status" value="1"/>
</dbReference>
<keyword evidence="3" id="KW-0805">Transcription regulation</keyword>
<evidence type="ECO:0000313" key="7">
    <source>
        <dbReference type="EMBL" id="MFC3671246.1"/>
    </source>
</evidence>
<dbReference type="InterPro" id="IPR051446">
    <property type="entry name" value="HTH_trans_reg/aminotransferase"/>
</dbReference>
<dbReference type="PANTHER" id="PTHR46577:SF1">
    <property type="entry name" value="HTH-TYPE TRANSCRIPTIONAL REGULATORY PROTEIN GABR"/>
    <property type="match status" value="1"/>
</dbReference>
<keyword evidence="7" id="KW-0808">Transferase</keyword>
<dbReference type="SUPFAM" id="SSF46785">
    <property type="entry name" value="Winged helix' DNA-binding domain"/>
    <property type="match status" value="1"/>
</dbReference>
<reference evidence="8" key="1">
    <citation type="journal article" date="2019" name="Int. J. Syst. Evol. Microbiol.">
        <title>The Global Catalogue of Microorganisms (GCM) 10K type strain sequencing project: providing services to taxonomists for standard genome sequencing and annotation.</title>
        <authorList>
            <consortium name="The Broad Institute Genomics Platform"/>
            <consortium name="The Broad Institute Genome Sequencing Center for Infectious Disease"/>
            <person name="Wu L."/>
            <person name="Ma J."/>
        </authorList>
    </citation>
    <scope>NUCLEOTIDE SEQUENCE [LARGE SCALE GENOMIC DNA]</scope>
    <source>
        <strain evidence="8">KCTC 42224</strain>
    </source>
</reference>
<feature type="domain" description="HTH gntR-type" evidence="6">
    <location>
        <begin position="16"/>
        <end position="84"/>
    </location>
</feature>
<dbReference type="Pfam" id="PF00392">
    <property type="entry name" value="GntR"/>
    <property type="match status" value="1"/>
</dbReference>
<proteinExistence type="inferred from homology"/>
<dbReference type="InterPro" id="IPR000524">
    <property type="entry name" value="Tscrpt_reg_HTH_GntR"/>
</dbReference>
<dbReference type="EMBL" id="JBHRYE010000011">
    <property type="protein sequence ID" value="MFC3671246.1"/>
    <property type="molecule type" value="Genomic_DNA"/>
</dbReference>
<dbReference type="Pfam" id="PF00155">
    <property type="entry name" value="Aminotran_1_2"/>
    <property type="match status" value="1"/>
</dbReference>
<evidence type="ECO:0000313" key="8">
    <source>
        <dbReference type="Proteomes" id="UP001595683"/>
    </source>
</evidence>
<dbReference type="CDD" id="cd07377">
    <property type="entry name" value="WHTH_GntR"/>
    <property type="match status" value="1"/>
</dbReference>
<dbReference type="RefSeq" id="WP_191322515.1">
    <property type="nucleotide sequence ID" value="NZ_BMZP01000001.1"/>
</dbReference>
<dbReference type="InterPro" id="IPR015421">
    <property type="entry name" value="PyrdxlP-dep_Trfase_major"/>
</dbReference>
<keyword evidence="5" id="KW-0804">Transcription</keyword>
<dbReference type="InterPro" id="IPR036390">
    <property type="entry name" value="WH_DNA-bd_sf"/>
</dbReference>